<dbReference type="PANTHER" id="PTHR23239:SF90">
    <property type="entry name" value="KERATIN, TYPE I CYTOSKELETAL 40"/>
    <property type="match status" value="1"/>
</dbReference>
<accession>A0A6P3EXG3</accession>
<dbReference type="GO" id="GO:0030855">
    <property type="term" value="P:epithelial cell differentiation"/>
    <property type="evidence" value="ECO:0007669"/>
    <property type="project" value="TreeGrafter"/>
</dbReference>
<dbReference type="InterPro" id="IPR039008">
    <property type="entry name" value="IF_rod_dom"/>
</dbReference>
<dbReference type="PROSITE" id="PS00226">
    <property type="entry name" value="IF_ROD_1"/>
    <property type="match status" value="1"/>
</dbReference>
<comment type="similarity">
    <text evidence="4">Belongs to the intermediate filament family.</text>
</comment>
<dbReference type="InterPro" id="IPR018039">
    <property type="entry name" value="IF_conserved"/>
</dbReference>
<dbReference type="CTD" id="125115"/>
<dbReference type="FunFam" id="1.20.5.1160:FF:000002">
    <property type="entry name" value="Type I keratin 10"/>
    <property type="match status" value="1"/>
</dbReference>
<sequence length="431" mass="47239">MASNGSQVRGPPEPCARDPGCNSTSTCPPEATRLPSAGPVSGCQALSFLPRTRLSPGCLAPCYLAASGDSPCVVEHGAWCEDGAFSSNEKETMQFLNDRLASYLEKVRSLEETNAELEGKIAGQCEPGALFVSPDYQCYFDSIEELQQKILCTKAENSRLAVQLDNCKLAADDFRSKYDAELSLRQLVENDISGLRGILGELTLCRSNLEAHVEGLKEDLLCLKQSHQEEVGVLHGQLGDRLNVELDMAPTVDLNGALEEMRCQYETVLADNRKEAEEWFAAQAEELSQQQLSSAKQLQCCQTEILELKRRASALEIELQAQQNLTDSLECTMAETEAQYSTELAQMQGLIDSVEAQLAEIRCDLERQNQEYEVLLDTKARLEGEIDTYRGLLDSEDSRLASDPCSAASASSTTCEPSPAYLLCTVENCCA</sequence>
<dbReference type="Gene3D" id="1.20.5.500">
    <property type="entry name" value="Single helix bin"/>
    <property type="match status" value="1"/>
</dbReference>
<dbReference type="Gene3D" id="1.20.5.170">
    <property type="match status" value="1"/>
</dbReference>
<dbReference type="SUPFAM" id="SSF64593">
    <property type="entry name" value="Intermediate filament protein, coiled coil region"/>
    <property type="match status" value="2"/>
</dbReference>
<dbReference type="Proteomes" id="UP000515203">
    <property type="component" value="Unplaced"/>
</dbReference>
<dbReference type="AlphaFoldDB" id="A0A6P3EXG3"/>
<feature type="region of interest" description="Disordered" evidence="6">
    <location>
        <begin position="1"/>
        <end position="21"/>
    </location>
</feature>
<dbReference type="GO" id="GO:0045109">
    <property type="term" value="P:intermediate filament organization"/>
    <property type="evidence" value="ECO:0007669"/>
    <property type="project" value="TreeGrafter"/>
</dbReference>
<feature type="coiled-coil region" evidence="5">
    <location>
        <begin position="93"/>
        <end position="163"/>
    </location>
</feature>
<proteinExistence type="inferred from homology"/>
<feature type="coiled-coil region" evidence="5">
    <location>
        <begin position="298"/>
        <end position="385"/>
    </location>
</feature>
<keyword evidence="3 5" id="KW-0175">Coiled coil</keyword>
<keyword evidence="1" id="KW-0416">Keratin</keyword>
<organism evidence="8 9">
    <name type="scientific">Octodon degus</name>
    <name type="common">Degu</name>
    <name type="synonym">Sciurus degus</name>
    <dbReference type="NCBI Taxonomy" id="10160"/>
    <lineage>
        <taxon>Eukaryota</taxon>
        <taxon>Metazoa</taxon>
        <taxon>Chordata</taxon>
        <taxon>Craniata</taxon>
        <taxon>Vertebrata</taxon>
        <taxon>Euteleostomi</taxon>
        <taxon>Mammalia</taxon>
        <taxon>Eutheria</taxon>
        <taxon>Euarchontoglires</taxon>
        <taxon>Glires</taxon>
        <taxon>Rodentia</taxon>
        <taxon>Hystricomorpha</taxon>
        <taxon>Octodontidae</taxon>
        <taxon>Octodon</taxon>
    </lineage>
</organism>
<dbReference type="Gene3D" id="1.20.5.1160">
    <property type="entry name" value="Vasodilator-stimulated phosphoprotein"/>
    <property type="match status" value="1"/>
</dbReference>
<reference evidence="9" key="1">
    <citation type="submission" date="2025-08" db="UniProtKB">
        <authorList>
            <consortium name="RefSeq"/>
        </authorList>
    </citation>
    <scope>IDENTIFICATION</scope>
</reference>
<evidence type="ECO:0000256" key="5">
    <source>
        <dbReference type="SAM" id="Coils"/>
    </source>
</evidence>
<dbReference type="PRINTS" id="PR01248">
    <property type="entry name" value="TYPE1KERATIN"/>
</dbReference>
<dbReference type="FunFam" id="1.20.5.170:FF:000002">
    <property type="entry name" value="Type I keratin KA11"/>
    <property type="match status" value="1"/>
</dbReference>
<evidence type="ECO:0000256" key="3">
    <source>
        <dbReference type="ARBA" id="ARBA00023054"/>
    </source>
</evidence>
<name>A0A6P3EXG3_OCTDE</name>
<dbReference type="PROSITE" id="PS51842">
    <property type="entry name" value="IF_ROD_2"/>
    <property type="match status" value="1"/>
</dbReference>
<dbReference type="FunFam" id="1.20.5.500:FF:000001">
    <property type="entry name" value="Type II keratin 23"/>
    <property type="match status" value="1"/>
</dbReference>
<dbReference type="FunCoup" id="A0A6P3EXG3">
    <property type="interactions" value="238"/>
</dbReference>
<protein>
    <submittedName>
        <fullName evidence="9">Keratin, type I cytoskeletal 40</fullName>
    </submittedName>
</protein>
<evidence type="ECO:0000256" key="1">
    <source>
        <dbReference type="ARBA" id="ARBA00022744"/>
    </source>
</evidence>
<feature type="domain" description="IF rod" evidence="7">
    <location>
        <begin position="89"/>
        <end position="400"/>
    </location>
</feature>
<evidence type="ECO:0000256" key="2">
    <source>
        <dbReference type="ARBA" id="ARBA00022754"/>
    </source>
</evidence>
<dbReference type="RefSeq" id="XP_004633948.1">
    <property type="nucleotide sequence ID" value="XM_004633891.1"/>
</dbReference>
<evidence type="ECO:0000259" key="7">
    <source>
        <dbReference type="PROSITE" id="PS51842"/>
    </source>
</evidence>
<keyword evidence="2 4" id="KW-0403">Intermediate filament</keyword>
<dbReference type="InterPro" id="IPR002957">
    <property type="entry name" value="Keratin_I"/>
</dbReference>
<dbReference type="GO" id="GO:0005198">
    <property type="term" value="F:structural molecule activity"/>
    <property type="evidence" value="ECO:0007669"/>
    <property type="project" value="InterPro"/>
</dbReference>
<dbReference type="OMA" id="PCSPESC"/>
<evidence type="ECO:0000256" key="6">
    <source>
        <dbReference type="SAM" id="MobiDB-lite"/>
    </source>
</evidence>
<evidence type="ECO:0000256" key="4">
    <source>
        <dbReference type="RuleBase" id="RU000685"/>
    </source>
</evidence>
<dbReference type="PANTHER" id="PTHR23239">
    <property type="entry name" value="INTERMEDIATE FILAMENT"/>
    <property type="match status" value="1"/>
</dbReference>
<keyword evidence="8" id="KW-1185">Reference proteome</keyword>
<evidence type="ECO:0000313" key="9">
    <source>
        <dbReference type="RefSeq" id="XP_004633948.1"/>
    </source>
</evidence>
<dbReference type="GeneID" id="101564719"/>
<dbReference type="InParanoid" id="A0A6P3EXG3"/>
<dbReference type="SMART" id="SM01391">
    <property type="entry name" value="Filament"/>
    <property type="match status" value="1"/>
</dbReference>
<evidence type="ECO:0000313" key="8">
    <source>
        <dbReference type="Proteomes" id="UP000515203"/>
    </source>
</evidence>
<dbReference type="GO" id="GO:0005882">
    <property type="term" value="C:intermediate filament"/>
    <property type="evidence" value="ECO:0007669"/>
    <property type="project" value="UniProtKB-KW"/>
</dbReference>
<dbReference type="OrthoDB" id="2441647at2759"/>
<dbReference type="Pfam" id="PF00038">
    <property type="entry name" value="Filament"/>
    <property type="match status" value="1"/>
</dbReference>
<gene>
    <name evidence="9" type="primary">Krt40</name>
</gene>